<dbReference type="EMBL" id="JPDN02000008">
    <property type="protein sequence ID" value="PON28145.1"/>
    <property type="molecule type" value="Genomic_DNA"/>
</dbReference>
<comment type="caution">
    <text evidence="2">The sequence shown here is derived from an EMBL/GenBank/DDBJ whole genome shotgun (WGS) entry which is preliminary data.</text>
</comment>
<dbReference type="GeneID" id="29983153"/>
<keyword evidence="3" id="KW-1185">Reference proteome</keyword>
<feature type="chain" id="PRO_5015109790" description="Cyanovirin-N domain-containing protein" evidence="1">
    <location>
        <begin position="26"/>
        <end position="149"/>
    </location>
</feature>
<feature type="signal peptide" evidence="1">
    <location>
        <begin position="1"/>
        <end position="25"/>
    </location>
</feature>
<protein>
    <recommendedName>
        <fullName evidence="4">Cyanovirin-N domain-containing protein</fullName>
    </recommendedName>
</protein>
<sequence>MQLKSFSPFVSLAFWSAMPSPAVSAHGTDAAGAQVGLGHEFGSAMQSLLVTAPPSWSLKYCSMPDCNQASGGVCNVRTGQQATPGCQQFGIPGGAVSLLFSSDILGLRVRLFTGDDCTGTARDFWPINPIDCQDFNDGLPWGAESFLVF</sequence>
<name>A0A2P4ZV32_9HYPO</name>
<evidence type="ECO:0008006" key="4">
    <source>
        <dbReference type="Google" id="ProtNLM"/>
    </source>
</evidence>
<gene>
    <name evidence="2" type="ORF">TGAM01_v203282</name>
</gene>
<accession>A0A2P4ZV32</accession>
<dbReference type="RefSeq" id="XP_018663836.1">
    <property type="nucleotide sequence ID" value="XM_018803070.1"/>
</dbReference>
<reference evidence="2 3" key="1">
    <citation type="journal article" date="2016" name="Genome Announc.">
        <title>Draft Whole-Genome Sequence of Trichoderma gamsii T6085, a Promising Biocontrol Agent of Fusarium Head Blight on Wheat.</title>
        <authorList>
            <person name="Baroncelli R."/>
            <person name="Zapparata A."/>
            <person name="Piaggeschi G."/>
            <person name="Sarrocco S."/>
            <person name="Vannacci G."/>
        </authorList>
    </citation>
    <scope>NUCLEOTIDE SEQUENCE [LARGE SCALE GENOMIC DNA]</scope>
    <source>
        <strain evidence="2 3">T6085</strain>
    </source>
</reference>
<proteinExistence type="predicted"/>
<evidence type="ECO:0000256" key="1">
    <source>
        <dbReference type="SAM" id="SignalP"/>
    </source>
</evidence>
<evidence type="ECO:0000313" key="2">
    <source>
        <dbReference type="EMBL" id="PON28145.1"/>
    </source>
</evidence>
<organism evidence="2 3">
    <name type="scientific">Trichoderma gamsii</name>
    <dbReference type="NCBI Taxonomy" id="398673"/>
    <lineage>
        <taxon>Eukaryota</taxon>
        <taxon>Fungi</taxon>
        <taxon>Dikarya</taxon>
        <taxon>Ascomycota</taxon>
        <taxon>Pezizomycotina</taxon>
        <taxon>Sordariomycetes</taxon>
        <taxon>Hypocreomycetidae</taxon>
        <taxon>Hypocreales</taxon>
        <taxon>Hypocreaceae</taxon>
        <taxon>Trichoderma</taxon>
    </lineage>
</organism>
<keyword evidence="1" id="KW-0732">Signal</keyword>
<dbReference type="Proteomes" id="UP000054821">
    <property type="component" value="Unassembled WGS sequence"/>
</dbReference>
<dbReference type="AlphaFoldDB" id="A0A2P4ZV32"/>
<evidence type="ECO:0000313" key="3">
    <source>
        <dbReference type="Proteomes" id="UP000054821"/>
    </source>
</evidence>